<feature type="transmembrane region" description="Helical" evidence="5">
    <location>
        <begin position="166"/>
        <end position="183"/>
    </location>
</feature>
<evidence type="ECO:0000256" key="2">
    <source>
        <dbReference type="ARBA" id="ARBA00022692"/>
    </source>
</evidence>
<dbReference type="InterPro" id="IPR004712">
    <property type="entry name" value="Na+/H+_antiporter_fungi"/>
</dbReference>
<keyword evidence="3 5" id="KW-1133">Transmembrane helix</keyword>
<keyword evidence="8" id="KW-1185">Reference proteome</keyword>
<reference evidence="7 8" key="1">
    <citation type="submission" date="2016-10" db="EMBL/GenBank/DDBJ databases">
        <authorList>
            <person name="de Groot N.N."/>
        </authorList>
    </citation>
    <scope>NUCLEOTIDE SEQUENCE [LARGE SCALE GENOMIC DNA]</scope>
    <source>
        <strain evidence="7 8">CGMCC 1.10457</strain>
    </source>
</reference>
<organism evidence="7 8">
    <name type="scientific">Halomicrobium zhouii</name>
    <dbReference type="NCBI Taxonomy" id="767519"/>
    <lineage>
        <taxon>Archaea</taxon>
        <taxon>Methanobacteriati</taxon>
        <taxon>Methanobacteriota</taxon>
        <taxon>Stenosarchaea group</taxon>
        <taxon>Halobacteria</taxon>
        <taxon>Halobacteriales</taxon>
        <taxon>Haloarculaceae</taxon>
        <taxon>Halomicrobium</taxon>
    </lineage>
</organism>
<evidence type="ECO:0000256" key="5">
    <source>
        <dbReference type="SAM" id="Phobius"/>
    </source>
</evidence>
<dbReference type="EMBL" id="FOZK01000002">
    <property type="protein sequence ID" value="SFR97874.1"/>
    <property type="molecule type" value="Genomic_DNA"/>
</dbReference>
<dbReference type="Proteomes" id="UP000199062">
    <property type="component" value="Unassembled WGS sequence"/>
</dbReference>
<evidence type="ECO:0000256" key="1">
    <source>
        <dbReference type="ARBA" id="ARBA00004141"/>
    </source>
</evidence>
<dbReference type="InterPro" id="IPR006153">
    <property type="entry name" value="Cation/H_exchanger_TM"/>
</dbReference>
<dbReference type="OrthoDB" id="157118at2157"/>
<feature type="transmembrane region" description="Helical" evidence="5">
    <location>
        <begin position="123"/>
        <end position="145"/>
    </location>
</feature>
<dbReference type="PANTHER" id="PTHR31382">
    <property type="entry name" value="NA(+)/H(+) ANTIPORTER"/>
    <property type="match status" value="1"/>
</dbReference>
<gene>
    <name evidence="7" type="ORF">SAMN05216559_1931</name>
</gene>
<dbReference type="GO" id="GO:0005886">
    <property type="term" value="C:plasma membrane"/>
    <property type="evidence" value="ECO:0007669"/>
    <property type="project" value="InterPro"/>
</dbReference>
<feature type="transmembrane region" description="Helical" evidence="5">
    <location>
        <begin position="67"/>
        <end position="84"/>
    </location>
</feature>
<name>A0A1I6L361_9EURY</name>
<evidence type="ECO:0000256" key="3">
    <source>
        <dbReference type="ARBA" id="ARBA00022989"/>
    </source>
</evidence>
<proteinExistence type="predicted"/>
<dbReference type="GO" id="GO:0036376">
    <property type="term" value="P:sodium ion export across plasma membrane"/>
    <property type="evidence" value="ECO:0007669"/>
    <property type="project" value="InterPro"/>
</dbReference>
<dbReference type="AlphaFoldDB" id="A0A1I6L361"/>
<dbReference type="GO" id="GO:0120029">
    <property type="term" value="P:proton export across plasma membrane"/>
    <property type="evidence" value="ECO:0007669"/>
    <property type="project" value="InterPro"/>
</dbReference>
<feature type="transmembrane region" description="Helical" evidence="5">
    <location>
        <begin position="37"/>
        <end position="55"/>
    </location>
</feature>
<dbReference type="GO" id="GO:0042391">
    <property type="term" value="P:regulation of membrane potential"/>
    <property type="evidence" value="ECO:0007669"/>
    <property type="project" value="InterPro"/>
</dbReference>
<feature type="domain" description="Cation/H+ exchanger transmembrane" evidence="6">
    <location>
        <begin position="19"/>
        <end position="401"/>
    </location>
</feature>
<evidence type="ECO:0000256" key="4">
    <source>
        <dbReference type="ARBA" id="ARBA00023136"/>
    </source>
</evidence>
<keyword evidence="4 5" id="KW-0472">Membrane</keyword>
<evidence type="ECO:0000313" key="8">
    <source>
        <dbReference type="Proteomes" id="UP000199062"/>
    </source>
</evidence>
<feature type="transmembrane region" description="Helical" evidence="5">
    <location>
        <begin position="6"/>
        <end position="25"/>
    </location>
</feature>
<protein>
    <submittedName>
        <fullName evidence="7">Sodium/proton antiporter, CPA1 family</fullName>
    </submittedName>
</protein>
<accession>A0A1I6L361</accession>
<feature type="transmembrane region" description="Helical" evidence="5">
    <location>
        <begin position="292"/>
        <end position="325"/>
    </location>
</feature>
<evidence type="ECO:0000313" key="7">
    <source>
        <dbReference type="EMBL" id="SFR97874.1"/>
    </source>
</evidence>
<evidence type="ECO:0000259" key="6">
    <source>
        <dbReference type="Pfam" id="PF00999"/>
    </source>
</evidence>
<feature type="transmembrane region" description="Helical" evidence="5">
    <location>
        <begin position="239"/>
        <end position="272"/>
    </location>
</feature>
<dbReference type="GO" id="GO:0015385">
    <property type="term" value="F:sodium:proton antiporter activity"/>
    <property type="evidence" value="ECO:0007669"/>
    <property type="project" value="InterPro"/>
</dbReference>
<dbReference type="RefSeq" id="WP_089816221.1">
    <property type="nucleotide sequence ID" value="NZ_FOZK01000002.1"/>
</dbReference>
<feature type="transmembrane region" description="Helical" evidence="5">
    <location>
        <begin position="96"/>
        <end position="117"/>
    </location>
</feature>
<dbReference type="PANTHER" id="PTHR31382:SF1">
    <property type="entry name" value="SODIUM ION_PROTON EXCHANGER (EUROFUNG)"/>
    <property type="match status" value="1"/>
</dbReference>
<comment type="subcellular location">
    <subcellularLocation>
        <location evidence="1">Membrane</location>
        <topology evidence="1">Multi-pass membrane protein</topology>
    </subcellularLocation>
</comment>
<dbReference type="Pfam" id="PF00999">
    <property type="entry name" value="Na_H_Exchanger"/>
    <property type="match status" value="1"/>
</dbReference>
<feature type="transmembrane region" description="Helical" evidence="5">
    <location>
        <begin position="346"/>
        <end position="364"/>
    </location>
</feature>
<feature type="transmembrane region" description="Helical" evidence="5">
    <location>
        <begin position="195"/>
        <end position="218"/>
    </location>
</feature>
<dbReference type="STRING" id="767519.SAMN05216559_1931"/>
<keyword evidence="2 5" id="KW-0812">Transmembrane</keyword>
<sequence>MSRLNVGLALIAGLVLVLSLGTGLLRSRGYLPSEQILAALFGVLVGPAGLGLLSLTGLGDPLVVLEQVARLTVAIAVTSIALRLPPDYYRENLRTLAVVLGPVMVFMWLASAAVAWLSLPGSVWLALLIGAVVTPTDPVLANAIVVGQTATENIPERLRYLLSSEAGINDGAAYPFVFLPIFVMQHRPDAAVLAWVTRTLLWEVLGAVVLGAAIGAVVGRVERWASSEQFVEDTSVFTVVVAMTFAVLGVVTLLGSDGILAVFVAGVAYNWQADPSDEADAQRVEEVFNRLFTLPIFVFFGMAIPWAAWAALGWAGVGLVVGVLLVRRLPAFWALRGAIDPLDRPAAALFVGWFGPIGVAAVFYATLAVRETGSELPWTAASLVVAGSLLAHGLSATPLTHWYGGVDGEHEST</sequence>